<dbReference type="EMBL" id="JNSK01000192">
    <property type="protein sequence ID" value="KGA12740.1"/>
    <property type="molecule type" value="Genomic_DNA"/>
</dbReference>
<organism evidence="1">
    <name type="scientific">freshwater metagenome</name>
    <dbReference type="NCBI Taxonomy" id="449393"/>
    <lineage>
        <taxon>unclassified sequences</taxon>
        <taxon>metagenomes</taxon>
        <taxon>ecological metagenomes</taxon>
    </lineage>
</organism>
<gene>
    <name evidence="1" type="ORF">GM50_23640</name>
</gene>
<evidence type="ECO:0000313" key="1">
    <source>
        <dbReference type="EMBL" id="KGA12740.1"/>
    </source>
</evidence>
<sequence>MEIADALYGVTMRGDGVTEVISQRLRESDNE</sequence>
<comment type="caution">
    <text evidence="1">The sequence shown here is derived from an EMBL/GenBank/DDBJ whole genome shotgun (WGS) entry which is preliminary data.</text>
</comment>
<proteinExistence type="predicted"/>
<protein>
    <submittedName>
        <fullName evidence="1">Uncharacterized protein</fullName>
    </submittedName>
</protein>
<reference evidence="1" key="1">
    <citation type="submission" date="2014-05" db="EMBL/GenBank/DDBJ databases">
        <title>Key roles for freshwater Actinobacteria revealed by deep metagenomic sequencing.</title>
        <authorList>
            <person name="Ghai R."/>
            <person name="Mizuno C.M."/>
            <person name="Picazo A."/>
            <person name="Camacho A."/>
            <person name="Rodriguez-Valera F."/>
        </authorList>
    </citation>
    <scope>NUCLEOTIDE SEQUENCE</scope>
</reference>
<dbReference type="AlphaFoldDB" id="A0A094PM00"/>
<accession>A0A094PM00</accession>
<name>A0A094PM00_9ZZZZ</name>